<comment type="caution">
    <text evidence="2">The sequence shown here is derived from an EMBL/GenBank/DDBJ whole genome shotgun (WGS) entry which is preliminary data.</text>
</comment>
<accession>A0ABQ3BMY6</accession>
<protein>
    <recommendedName>
        <fullName evidence="4">Lipoprotein</fullName>
    </recommendedName>
</protein>
<dbReference type="RefSeq" id="WP_156876725.1">
    <property type="nucleotide sequence ID" value="NZ_BMWY01000002.1"/>
</dbReference>
<evidence type="ECO:0000313" key="2">
    <source>
        <dbReference type="EMBL" id="GGZ51707.1"/>
    </source>
</evidence>
<reference evidence="3" key="1">
    <citation type="journal article" date="2019" name="Int. J. Syst. Evol. Microbiol.">
        <title>The Global Catalogue of Microorganisms (GCM) 10K type strain sequencing project: providing services to taxonomists for standard genome sequencing and annotation.</title>
        <authorList>
            <consortium name="The Broad Institute Genomics Platform"/>
            <consortium name="The Broad Institute Genome Sequencing Center for Infectious Disease"/>
            <person name="Wu L."/>
            <person name="Ma J."/>
        </authorList>
    </citation>
    <scope>NUCLEOTIDE SEQUENCE [LARGE SCALE GENOMIC DNA]</scope>
    <source>
        <strain evidence="3">KCTC 12708</strain>
    </source>
</reference>
<proteinExistence type="predicted"/>
<gene>
    <name evidence="2" type="ORF">GCM10008088_11980</name>
</gene>
<dbReference type="GeneID" id="94368862"/>
<sequence>MKKFKFIMLAFTFSLALVSCRDTKEKETKEVEGVEVEQNAKIETSSDGQKIEIEDSEKEVKIKKDENGNIEKKKIEYKDE</sequence>
<name>A0ABQ3BMY6_9FLAO</name>
<dbReference type="EMBL" id="BMWY01000002">
    <property type="protein sequence ID" value="GGZ51707.1"/>
    <property type="molecule type" value="Genomic_DNA"/>
</dbReference>
<evidence type="ECO:0008006" key="4">
    <source>
        <dbReference type="Google" id="ProtNLM"/>
    </source>
</evidence>
<feature type="region of interest" description="Disordered" evidence="1">
    <location>
        <begin position="28"/>
        <end position="49"/>
    </location>
</feature>
<dbReference type="Proteomes" id="UP000615593">
    <property type="component" value="Unassembled WGS sequence"/>
</dbReference>
<organism evidence="2 3">
    <name type="scientific">Mesonia mobilis</name>
    <dbReference type="NCBI Taxonomy" id="369791"/>
    <lineage>
        <taxon>Bacteria</taxon>
        <taxon>Pseudomonadati</taxon>
        <taxon>Bacteroidota</taxon>
        <taxon>Flavobacteriia</taxon>
        <taxon>Flavobacteriales</taxon>
        <taxon>Flavobacteriaceae</taxon>
        <taxon>Mesonia</taxon>
    </lineage>
</organism>
<evidence type="ECO:0000313" key="3">
    <source>
        <dbReference type="Proteomes" id="UP000615593"/>
    </source>
</evidence>
<evidence type="ECO:0000256" key="1">
    <source>
        <dbReference type="SAM" id="MobiDB-lite"/>
    </source>
</evidence>
<dbReference type="PROSITE" id="PS51257">
    <property type="entry name" value="PROKAR_LIPOPROTEIN"/>
    <property type="match status" value="1"/>
</dbReference>
<keyword evidence="3" id="KW-1185">Reference proteome</keyword>